<evidence type="ECO:0000313" key="4">
    <source>
        <dbReference type="EMBL" id="MDI1492650.1"/>
    </source>
</evidence>
<dbReference type="Proteomes" id="UP001161017">
    <property type="component" value="Unassembled WGS sequence"/>
</dbReference>
<dbReference type="PANTHER" id="PTHR43439">
    <property type="entry name" value="PHENYLACETATE-COENZYME A LIGASE"/>
    <property type="match status" value="1"/>
</dbReference>
<evidence type="ECO:0000313" key="5">
    <source>
        <dbReference type="Proteomes" id="UP001161017"/>
    </source>
</evidence>
<organism evidence="4 5">
    <name type="scientific">Ramalina farinacea</name>
    <dbReference type="NCBI Taxonomy" id="258253"/>
    <lineage>
        <taxon>Eukaryota</taxon>
        <taxon>Fungi</taxon>
        <taxon>Dikarya</taxon>
        <taxon>Ascomycota</taxon>
        <taxon>Pezizomycotina</taxon>
        <taxon>Lecanoromycetes</taxon>
        <taxon>OSLEUM clade</taxon>
        <taxon>Lecanoromycetidae</taxon>
        <taxon>Lecanorales</taxon>
        <taxon>Lecanorineae</taxon>
        <taxon>Ramalinaceae</taxon>
        <taxon>Ramalina</taxon>
    </lineage>
</organism>
<keyword evidence="1" id="KW-0596">Phosphopantetheine</keyword>
<accession>A0AA43QYJ4</accession>
<keyword evidence="5" id="KW-1185">Reference proteome</keyword>
<dbReference type="SUPFAM" id="SSF56801">
    <property type="entry name" value="Acetyl-CoA synthetase-like"/>
    <property type="match status" value="2"/>
</dbReference>
<gene>
    <name evidence="4" type="ORF">OHK93_004432</name>
</gene>
<dbReference type="EMBL" id="JAPUFD010000020">
    <property type="protein sequence ID" value="MDI1492650.1"/>
    <property type="molecule type" value="Genomic_DNA"/>
</dbReference>
<evidence type="ECO:0000256" key="1">
    <source>
        <dbReference type="ARBA" id="ARBA00022450"/>
    </source>
</evidence>
<dbReference type="InterPro" id="IPR051414">
    <property type="entry name" value="Adenylate-forming_Reductase"/>
</dbReference>
<name>A0AA43QYJ4_9LECA</name>
<dbReference type="InterPro" id="IPR042099">
    <property type="entry name" value="ANL_N_sf"/>
</dbReference>
<dbReference type="Pfam" id="PF00501">
    <property type="entry name" value="AMP-binding"/>
    <property type="match status" value="1"/>
</dbReference>
<evidence type="ECO:0000256" key="2">
    <source>
        <dbReference type="ARBA" id="ARBA00022553"/>
    </source>
</evidence>
<proteinExistence type="predicted"/>
<protein>
    <recommendedName>
        <fullName evidence="3">AMP-dependent synthetase/ligase domain-containing protein</fullName>
    </recommendedName>
</protein>
<keyword evidence="2" id="KW-0597">Phosphoprotein</keyword>
<sequence>MANAINKCAHWLDARLDKSSRPSTLAYAGTADYRYLIITMAAAKTGNVALMLAPWNPVVAQIRLLEQSNCRIFLEAEDNPTMQSEVKAITAQRTMQVYQFPSQSWLLNGPEAPPYPFDKTVDDVREQDYVILHTSGSTGHPGAITYKYGAIDALRYLDSPQEILPHAPKGPKLRHLSEDLYELVLIKDENLVKARFIFQNFPHLSEWETKDLFSKHPTRNDLWQFRGRKDDLVVLSNARNIMPNLMEEALAAHPKVKAALLGGSGKSHPLLLFEATETPESTDQRRELVQEVWPTIDDANETMNTYGRVQKPLILIATKEKRFKRTGKGSIQRAMTFEAYGTEIEELYKTSGLN</sequence>
<dbReference type="PANTHER" id="PTHR43439:SF2">
    <property type="entry name" value="ENZYME, PUTATIVE (JCVI)-RELATED"/>
    <property type="match status" value="1"/>
</dbReference>
<dbReference type="AlphaFoldDB" id="A0AA43QYJ4"/>
<comment type="caution">
    <text evidence="4">The sequence shown here is derived from an EMBL/GenBank/DDBJ whole genome shotgun (WGS) entry which is preliminary data.</text>
</comment>
<reference evidence="4" key="1">
    <citation type="journal article" date="2023" name="Genome Biol. Evol.">
        <title>First Whole Genome Sequence and Flow Cytometry Genome Size Data for the Lichen-Forming Fungus Ramalina farinacea (Ascomycota).</title>
        <authorList>
            <person name="Llewellyn T."/>
            <person name="Mian S."/>
            <person name="Hill R."/>
            <person name="Leitch I.J."/>
            <person name="Gaya E."/>
        </authorList>
    </citation>
    <scope>NUCLEOTIDE SEQUENCE</scope>
    <source>
        <strain evidence="4">LIQ254RAFAR</strain>
    </source>
</reference>
<dbReference type="InterPro" id="IPR000873">
    <property type="entry name" value="AMP-dep_synth/lig_dom"/>
</dbReference>
<feature type="domain" description="AMP-dependent synthetase/ligase" evidence="3">
    <location>
        <begin position="4"/>
        <end position="148"/>
    </location>
</feature>
<evidence type="ECO:0000259" key="3">
    <source>
        <dbReference type="Pfam" id="PF00501"/>
    </source>
</evidence>
<dbReference type="Gene3D" id="3.40.50.12780">
    <property type="entry name" value="N-terminal domain of ligase-like"/>
    <property type="match status" value="1"/>
</dbReference>
<dbReference type="Pfam" id="PF23562">
    <property type="entry name" value="AMP-binding_C_3"/>
    <property type="match status" value="1"/>
</dbReference>